<dbReference type="Proteomes" id="UP000325755">
    <property type="component" value="Chromosome"/>
</dbReference>
<dbReference type="KEGG" id="mmob:F6R98_10310"/>
<dbReference type="InParanoid" id="A0A5Q0BMJ6"/>
<dbReference type="Gene3D" id="3.90.320.10">
    <property type="match status" value="1"/>
</dbReference>
<dbReference type="RefSeq" id="WP_153248945.1">
    <property type="nucleotide sequence ID" value="NZ_CP044205.1"/>
</dbReference>
<protein>
    <submittedName>
        <fullName evidence="2">PD-(D/E)XK nuclease family protein</fullName>
    </submittedName>
</protein>
<dbReference type="EMBL" id="CP044205">
    <property type="protein sequence ID" value="QFY42956.1"/>
    <property type="molecule type" value="Genomic_DNA"/>
</dbReference>
<dbReference type="OrthoDB" id="5457189at2"/>
<gene>
    <name evidence="2" type="ORF">F6R98_10310</name>
</gene>
<reference evidence="2 3" key="1">
    <citation type="submission" date="2019-09" db="EMBL/GenBank/DDBJ databases">
        <title>Ecophysiology of the spiral-shaped methanotroph Methylospira mobilis as revealed by the complete genome sequence.</title>
        <authorList>
            <person name="Oshkin I.Y."/>
            <person name="Dedysh S.N."/>
            <person name="Miroshnikov K."/>
            <person name="Danilova O.V."/>
            <person name="Hakobyan A."/>
            <person name="Liesack W."/>
        </authorList>
    </citation>
    <scope>NUCLEOTIDE SEQUENCE [LARGE SCALE GENOMIC DNA]</scope>
    <source>
        <strain evidence="2 3">Shm1</strain>
    </source>
</reference>
<dbReference type="Pfam" id="PF12705">
    <property type="entry name" value="PDDEXK_1"/>
    <property type="match status" value="1"/>
</dbReference>
<evidence type="ECO:0000313" key="3">
    <source>
        <dbReference type="Proteomes" id="UP000325755"/>
    </source>
</evidence>
<dbReference type="InterPro" id="IPR038726">
    <property type="entry name" value="PDDEXK_AddAB-type"/>
</dbReference>
<feature type="domain" description="PD-(D/E)XK endonuclease-like" evidence="1">
    <location>
        <begin position="14"/>
        <end position="265"/>
    </location>
</feature>
<evidence type="ECO:0000313" key="2">
    <source>
        <dbReference type="EMBL" id="QFY42956.1"/>
    </source>
</evidence>
<organism evidence="2 3">
    <name type="scientific">Candidatus Methylospira mobilis</name>
    <dbReference type="NCBI Taxonomy" id="1808979"/>
    <lineage>
        <taxon>Bacteria</taxon>
        <taxon>Pseudomonadati</taxon>
        <taxon>Pseudomonadota</taxon>
        <taxon>Gammaproteobacteria</taxon>
        <taxon>Methylococcales</taxon>
        <taxon>Methylococcaceae</taxon>
        <taxon>Candidatus Methylospira</taxon>
    </lineage>
</organism>
<dbReference type="InterPro" id="IPR011604">
    <property type="entry name" value="PDDEXK-like_dom_sf"/>
</dbReference>
<name>A0A5Q0BMJ6_9GAMM</name>
<keyword evidence="3" id="KW-1185">Reference proteome</keyword>
<accession>A0A5Q0BMJ6</accession>
<evidence type="ECO:0000259" key="1">
    <source>
        <dbReference type="Pfam" id="PF12705"/>
    </source>
</evidence>
<sequence length="269" mass="29187">MTEITVRASSWAGLFDCAMKWEGVHLLGMKNTIGLRAALGTAIHAGTAVFDQARISGDSLTIDDAAGVLVDKLRDPENEYDPARDDLSVKDAERIGISLLSKYCAEVAPNYDYVSVEMETKPLVIDCGSDIHVRLTGTLDRARVHKHKDGAIGITDLKSGSNAVQKKAAVTKGHGAQIGTYELLFEHSTGTEISAPGEIIGLKTKGTPEIGYGEINNAKRVMVGTEDQPGLIEFAADMFRTGRFYPNPKSLLCSEKYCARYKSCPFKEE</sequence>
<proteinExistence type="predicted"/>
<dbReference type="AlphaFoldDB" id="A0A5Q0BMJ6"/>